<feature type="domain" description="Amine oxidase" evidence="13">
    <location>
        <begin position="14"/>
        <end position="471"/>
    </location>
</feature>
<comment type="cofactor">
    <cofactor evidence="2 12">
        <name>FAD</name>
        <dbReference type="ChEBI" id="CHEBI:57692"/>
    </cofactor>
</comment>
<dbReference type="Gene3D" id="1.10.3110.10">
    <property type="entry name" value="protoporphyrinogen ix oxidase, domain 3"/>
    <property type="match status" value="1"/>
</dbReference>
<name>A0ABW2KBI4_9ACTN</name>
<comment type="subcellular location">
    <subcellularLocation>
        <location evidence="12">Cytoplasm</location>
    </subcellularLocation>
</comment>
<dbReference type="Proteomes" id="UP001596540">
    <property type="component" value="Unassembled WGS sequence"/>
</dbReference>
<evidence type="ECO:0000313" key="14">
    <source>
        <dbReference type="EMBL" id="MFC7327322.1"/>
    </source>
</evidence>
<comment type="similarity">
    <text evidence="5 12">Belongs to the protoporphyrinogen/coproporphyrinogen oxidase family. Coproporphyrinogen III oxidase subfamily.</text>
</comment>
<keyword evidence="11 12" id="KW-0350">Heme biosynthesis</keyword>
<dbReference type="SUPFAM" id="SSF51905">
    <property type="entry name" value="FAD/NAD(P)-binding domain"/>
    <property type="match status" value="1"/>
</dbReference>
<accession>A0ABW2KBI4</accession>
<sequence>MQTKPHVAVVGGGVAGLTAAYRLSRAGHPVTVLEGAPRLGGKLDASAVAGVPVDSGAESVLARRPEAVELMRELGLADQIVHPSGAAPRVYSRGALRPLPDGHVMGVPGDLAALARSGVLSPAGLVRAARDLVWQRTPVRADVPVATYVGLRMGEEVVDRLVEPMLGGVYAGRADRLSLDETLPQLAPLARTERSLAAAVRTVRARQAPADSGPPGPVFAGLRGGLVQLIDALAKRGGAEIRTSAPVRELHRDGDGWRLAVGPESSPERLTADAVVLACPAPAAARLLRASAPEAAGELAGIDYAGLAIVTLVYRTAAFPMPPAESGFLVPAGEGRTIKAATFSSVKWPWLADALRAARPDEDLLVVRCSIGRFGDDTGGQAVLRRSDAELAGLAAADLAVICGTGEPPVDQRITRWERGLPQYAVGHAARVARARDALAGLPGLALCGAAYDGVGIPACVASGTEAAARLTAD</sequence>
<organism evidence="14 15">
    <name type="scientific">Marinactinospora rubrisoli</name>
    <dbReference type="NCBI Taxonomy" id="2715399"/>
    <lineage>
        <taxon>Bacteria</taxon>
        <taxon>Bacillati</taxon>
        <taxon>Actinomycetota</taxon>
        <taxon>Actinomycetes</taxon>
        <taxon>Streptosporangiales</taxon>
        <taxon>Nocardiopsidaceae</taxon>
        <taxon>Marinactinospora</taxon>
    </lineage>
</organism>
<reference evidence="15" key="1">
    <citation type="journal article" date="2019" name="Int. J. Syst. Evol. Microbiol.">
        <title>The Global Catalogue of Microorganisms (GCM) 10K type strain sequencing project: providing services to taxonomists for standard genome sequencing and annotation.</title>
        <authorList>
            <consortium name="The Broad Institute Genomics Platform"/>
            <consortium name="The Broad Institute Genome Sequencing Center for Infectious Disease"/>
            <person name="Wu L."/>
            <person name="Ma J."/>
        </authorList>
    </citation>
    <scope>NUCLEOTIDE SEQUENCE [LARGE SCALE GENOMIC DNA]</scope>
    <source>
        <strain evidence="15">CGMCC 4.7382</strain>
    </source>
</reference>
<comment type="catalytic activity">
    <reaction evidence="1">
        <text>coproporphyrinogen III + 3 O2 = coproporphyrin III + 3 H2O2</text>
        <dbReference type="Rhea" id="RHEA:43436"/>
        <dbReference type="ChEBI" id="CHEBI:15379"/>
        <dbReference type="ChEBI" id="CHEBI:16240"/>
        <dbReference type="ChEBI" id="CHEBI:57309"/>
        <dbReference type="ChEBI" id="CHEBI:131725"/>
        <dbReference type="EC" id="1.3.3.15"/>
    </reaction>
    <physiologicalReaction direction="left-to-right" evidence="1">
        <dbReference type="Rhea" id="RHEA:43437"/>
    </physiologicalReaction>
</comment>
<keyword evidence="8 12" id="KW-0285">Flavoprotein</keyword>
<comment type="caution">
    <text evidence="14">The sequence shown here is derived from an EMBL/GenBank/DDBJ whole genome shotgun (WGS) entry which is preliminary data.</text>
</comment>
<evidence type="ECO:0000256" key="11">
    <source>
        <dbReference type="ARBA" id="ARBA00023133"/>
    </source>
</evidence>
<evidence type="ECO:0000256" key="8">
    <source>
        <dbReference type="ARBA" id="ARBA00022630"/>
    </source>
</evidence>
<evidence type="ECO:0000256" key="10">
    <source>
        <dbReference type="ARBA" id="ARBA00023002"/>
    </source>
</evidence>
<evidence type="ECO:0000256" key="9">
    <source>
        <dbReference type="ARBA" id="ARBA00022827"/>
    </source>
</evidence>
<dbReference type="InterPro" id="IPR002937">
    <property type="entry name" value="Amino_oxidase"/>
</dbReference>
<protein>
    <recommendedName>
        <fullName evidence="7 12">Coproporphyrinogen III oxidase</fullName>
        <ecNumber evidence="6 12">1.3.3.15</ecNumber>
    </recommendedName>
</protein>
<evidence type="ECO:0000256" key="1">
    <source>
        <dbReference type="ARBA" id="ARBA00001755"/>
    </source>
</evidence>
<dbReference type="EMBL" id="JBHTBH010000002">
    <property type="protein sequence ID" value="MFC7327322.1"/>
    <property type="molecule type" value="Genomic_DNA"/>
</dbReference>
<dbReference type="PRINTS" id="PR00419">
    <property type="entry name" value="ADXRDTASE"/>
</dbReference>
<proteinExistence type="inferred from homology"/>
<evidence type="ECO:0000256" key="3">
    <source>
        <dbReference type="ARBA" id="ARBA00002185"/>
    </source>
</evidence>
<dbReference type="Gene3D" id="3.50.50.60">
    <property type="entry name" value="FAD/NAD(P)-binding domain"/>
    <property type="match status" value="1"/>
</dbReference>
<evidence type="ECO:0000313" key="15">
    <source>
        <dbReference type="Proteomes" id="UP001596540"/>
    </source>
</evidence>
<dbReference type="GO" id="GO:0004729">
    <property type="term" value="F:oxygen-dependent protoporphyrinogen oxidase activity"/>
    <property type="evidence" value="ECO:0007669"/>
    <property type="project" value="UniProtKB-EC"/>
</dbReference>
<dbReference type="NCBIfam" id="TIGR00562">
    <property type="entry name" value="proto_IX_ox"/>
    <property type="match status" value="1"/>
</dbReference>
<keyword evidence="9 12" id="KW-0274">FAD</keyword>
<dbReference type="Gene3D" id="3.90.660.20">
    <property type="entry name" value="Protoporphyrinogen oxidase, mitochondrial, domain 2"/>
    <property type="match status" value="1"/>
</dbReference>
<evidence type="ECO:0000259" key="13">
    <source>
        <dbReference type="Pfam" id="PF01593"/>
    </source>
</evidence>
<keyword evidence="12" id="KW-0963">Cytoplasm</keyword>
<comment type="function">
    <text evidence="3 12">Involved in coproporphyrin-dependent heme b biosynthesis. Catalyzes the oxidation of coproporphyrinogen III to coproporphyrin III.</text>
</comment>
<dbReference type="InterPro" id="IPR036188">
    <property type="entry name" value="FAD/NAD-bd_sf"/>
</dbReference>
<keyword evidence="10 12" id="KW-0560">Oxidoreductase</keyword>
<dbReference type="SUPFAM" id="SSF54373">
    <property type="entry name" value="FAD-linked reductases, C-terminal domain"/>
    <property type="match status" value="1"/>
</dbReference>
<evidence type="ECO:0000256" key="5">
    <source>
        <dbReference type="ARBA" id="ARBA00008310"/>
    </source>
</evidence>
<evidence type="ECO:0000256" key="4">
    <source>
        <dbReference type="ARBA" id="ARBA00004744"/>
    </source>
</evidence>
<evidence type="ECO:0000256" key="2">
    <source>
        <dbReference type="ARBA" id="ARBA00001974"/>
    </source>
</evidence>
<evidence type="ECO:0000256" key="6">
    <source>
        <dbReference type="ARBA" id="ARBA00012402"/>
    </source>
</evidence>
<dbReference type="InterPro" id="IPR004572">
    <property type="entry name" value="Protoporphyrinogen_oxidase"/>
</dbReference>
<comment type="pathway">
    <text evidence="4 12">Porphyrin-containing compound metabolism; protoheme biosynthesis.</text>
</comment>
<dbReference type="PANTHER" id="PTHR42923:SF3">
    <property type="entry name" value="PROTOPORPHYRINOGEN OXIDASE"/>
    <property type="match status" value="1"/>
</dbReference>
<dbReference type="Pfam" id="PF01593">
    <property type="entry name" value="Amino_oxidase"/>
    <property type="match status" value="1"/>
</dbReference>
<dbReference type="RefSeq" id="WP_379869556.1">
    <property type="nucleotide sequence ID" value="NZ_JBHTBH010000002.1"/>
</dbReference>
<keyword evidence="15" id="KW-1185">Reference proteome</keyword>
<dbReference type="InterPro" id="IPR050464">
    <property type="entry name" value="Zeta_carotene_desat/Oxidored"/>
</dbReference>
<dbReference type="EC" id="1.3.3.15" evidence="6 12"/>
<dbReference type="PANTHER" id="PTHR42923">
    <property type="entry name" value="PROTOPORPHYRINOGEN OXIDASE"/>
    <property type="match status" value="1"/>
</dbReference>
<gene>
    <name evidence="14" type="primary">hemG</name>
    <name evidence="14" type="ORF">ACFQRF_06160</name>
</gene>
<evidence type="ECO:0000256" key="7">
    <source>
        <dbReference type="ARBA" id="ARBA00019046"/>
    </source>
</evidence>
<evidence type="ECO:0000256" key="12">
    <source>
        <dbReference type="RuleBase" id="RU364052"/>
    </source>
</evidence>